<reference evidence="2" key="1">
    <citation type="submission" date="2021-08" db="EMBL/GenBank/DDBJ databases">
        <title>WGS assembly of Ceratopteris richardii.</title>
        <authorList>
            <person name="Marchant D.B."/>
            <person name="Chen G."/>
            <person name="Jenkins J."/>
            <person name="Shu S."/>
            <person name="Leebens-Mack J."/>
            <person name="Grimwood J."/>
            <person name="Schmutz J."/>
            <person name="Soltis P."/>
            <person name="Soltis D."/>
            <person name="Chen Z.-H."/>
        </authorList>
    </citation>
    <scope>NUCLEOTIDE SEQUENCE</scope>
    <source>
        <strain evidence="2">Whitten #5841</strain>
        <tissue evidence="2">Leaf</tissue>
    </source>
</reference>
<feature type="compositionally biased region" description="Polar residues" evidence="1">
    <location>
        <begin position="184"/>
        <end position="194"/>
    </location>
</feature>
<dbReference type="AlphaFoldDB" id="A0A8T2SVU6"/>
<accession>A0A8T2SVU6</accession>
<proteinExistence type="predicted"/>
<feature type="compositionally biased region" description="Basic residues" evidence="1">
    <location>
        <begin position="43"/>
        <end position="53"/>
    </location>
</feature>
<evidence type="ECO:0000256" key="1">
    <source>
        <dbReference type="SAM" id="MobiDB-lite"/>
    </source>
</evidence>
<feature type="region of interest" description="Disordered" evidence="1">
    <location>
        <begin position="33"/>
        <end position="55"/>
    </location>
</feature>
<gene>
    <name evidence="2" type="ORF">KP509_17G015600</name>
</gene>
<protein>
    <submittedName>
        <fullName evidence="2">Uncharacterized protein</fullName>
    </submittedName>
</protein>
<comment type="caution">
    <text evidence="2">The sequence shown here is derived from an EMBL/GenBank/DDBJ whole genome shotgun (WGS) entry which is preliminary data.</text>
</comment>
<keyword evidence="3" id="KW-1185">Reference proteome</keyword>
<feature type="region of interest" description="Disordered" evidence="1">
    <location>
        <begin position="166"/>
        <end position="250"/>
    </location>
</feature>
<dbReference type="EMBL" id="CM035422">
    <property type="protein sequence ID" value="KAH7372667.1"/>
    <property type="molecule type" value="Genomic_DNA"/>
</dbReference>
<feature type="compositionally biased region" description="Low complexity" evidence="1">
    <location>
        <begin position="210"/>
        <end position="224"/>
    </location>
</feature>
<organism evidence="2 3">
    <name type="scientific">Ceratopteris richardii</name>
    <name type="common">Triangle waterfern</name>
    <dbReference type="NCBI Taxonomy" id="49495"/>
    <lineage>
        <taxon>Eukaryota</taxon>
        <taxon>Viridiplantae</taxon>
        <taxon>Streptophyta</taxon>
        <taxon>Embryophyta</taxon>
        <taxon>Tracheophyta</taxon>
        <taxon>Polypodiopsida</taxon>
        <taxon>Polypodiidae</taxon>
        <taxon>Polypodiales</taxon>
        <taxon>Pteridineae</taxon>
        <taxon>Pteridaceae</taxon>
        <taxon>Parkerioideae</taxon>
        <taxon>Ceratopteris</taxon>
    </lineage>
</organism>
<dbReference type="Proteomes" id="UP000825935">
    <property type="component" value="Chromosome 17"/>
</dbReference>
<evidence type="ECO:0000313" key="2">
    <source>
        <dbReference type="EMBL" id="KAH7372667.1"/>
    </source>
</evidence>
<sequence>MLDTEAENDNLEEELEKIMMLADNICDSALSGGENLAGNASSKKQKGARRSKRSSTVDFALRTNHKNLRSCTDKSIHLQSQPRLSPLAARAALAASVTPIREGAKSNLCDATPRREASKSNVSDTTTFVKSSKSVVSDVTTLTETIKSNVSDVTTPKQDEKANVIDVKPARGARKSKSPEKSHVQSVRKVNTGATIVPEDVGRKSGRVTRASARQEQASSAGSSHPRQSDRNVQLVVDITVDRRRKRTAK</sequence>
<name>A0A8T2SVU6_CERRI</name>
<evidence type="ECO:0000313" key="3">
    <source>
        <dbReference type="Proteomes" id="UP000825935"/>
    </source>
</evidence>